<sequence length="230" mass="24693">MSGGYAVVELRRYALRPGARETLIDLFDREFVESQEAVGAAVLGQFRDRDEPDRFVWLRGFADLAARHRALTDFYGGPVWRRHRDAANATMLDSDDVLLLRPAPGGPAWPDPGPRPPVGAPAPDSALVVTVLRPAGRRPFGALAGPVRRAAAAAGGRMLAELETEEAENTYPALPVRTDGPVLVLITGFAGPAVADGFLATLDANPDWTTGLDGPPEQLRLTPTGRSRLR</sequence>
<accession>A0ABV6P5D8</accession>
<evidence type="ECO:0000259" key="2">
    <source>
        <dbReference type="Pfam" id="PF07978"/>
    </source>
</evidence>
<name>A0ABV6P5D8_9ACTN</name>
<dbReference type="SUPFAM" id="SSF54909">
    <property type="entry name" value="Dimeric alpha+beta barrel"/>
    <property type="match status" value="1"/>
</dbReference>
<proteinExistence type="predicted"/>
<dbReference type="EMBL" id="JBHLUE010000032">
    <property type="protein sequence ID" value="MFC0568179.1"/>
    <property type="molecule type" value="Genomic_DNA"/>
</dbReference>
<dbReference type="RefSeq" id="WP_377343630.1">
    <property type="nucleotide sequence ID" value="NZ_JBHLUE010000032.1"/>
</dbReference>
<dbReference type="Pfam" id="PF07978">
    <property type="entry name" value="NIPSNAP"/>
    <property type="match status" value="1"/>
</dbReference>
<dbReference type="Gene3D" id="3.30.70.100">
    <property type="match status" value="1"/>
</dbReference>
<dbReference type="Proteomes" id="UP001589894">
    <property type="component" value="Unassembled WGS sequence"/>
</dbReference>
<keyword evidence="4" id="KW-1185">Reference proteome</keyword>
<organism evidence="3 4">
    <name type="scientific">Plantactinospora siamensis</name>
    <dbReference type="NCBI Taxonomy" id="555372"/>
    <lineage>
        <taxon>Bacteria</taxon>
        <taxon>Bacillati</taxon>
        <taxon>Actinomycetota</taxon>
        <taxon>Actinomycetes</taxon>
        <taxon>Micromonosporales</taxon>
        <taxon>Micromonosporaceae</taxon>
        <taxon>Plantactinospora</taxon>
    </lineage>
</organism>
<reference evidence="3 4" key="1">
    <citation type="submission" date="2024-09" db="EMBL/GenBank/DDBJ databases">
        <authorList>
            <person name="Sun Q."/>
            <person name="Mori K."/>
        </authorList>
    </citation>
    <scope>NUCLEOTIDE SEQUENCE [LARGE SCALE GENOMIC DNA]</scope>
    <source>
        <strain evidence="3 4">TBRC 2205</strain>
    </source>
</reference>
<protein>
    <submittedName>
        <fullName evidence="3">NIPSNAP family protein</fullName>
    </submittedName>
</protein>
<gene>
    <name evidence="3" type="ORF">ACFFHU_29060</name>
</gene>
<evidence type="ECO:0000313" key="4">
    <source>
        <dbReference type="Proteomes" id="UP001589894"/>
    </source>
</evidence>
<evidence type="ECO:0000256" key="1">
    <source>
        <dbReference type="SAM" id="MobiDB-lite"/>
    </source>
</evidence>
<comment type="caution">
    <text evidence="3">The sequence shown here is derived from an EMBL/GenBank/DDBJ whole genome shotgun (WGS) entry which is preliminary data.</text>
</comment>
<feature type="region of interest" description="Disordered" evidence="1">
    <location>
        <begin position="209"/>
        <end position="230"/>
    </location>
</feature>
<dbReference type="InterPro" id="IPR011008">
    <property type="entry name" value="Dimeric_a/b-barrel"/>
</dbReference>
<feature type="domain" description="NIPSNAP" evidence="2">
    <location>
        <begin position="8"/>
        <end position="104"/>
    </location>
</feature>
<evidence type="ECO:0000313" key="3">
    <source>
        <dbReference type="EMBL" id="MFC0568179.1"/>
    </source>
</evidence>
<dbReference type="InterPro" id="IPR012577">
    <property type="entry name" value="NIPSNAP"/>
</dbReference>